<dbReference type="SUPFAM" id="SSF46785">
    <property type="entry name" value="Winged helix' DNA-binding domain"/>
    <property type="match status" value="1"/>
</dbReference>
<evidence type="ECO:0000313" key="6">
    <source>
        <dbReference type="Proteomes" id="UP001597389"/>
    </source>
</evidence>
<keyword evidence="1" id="KW-0805">Transcription regulation</keyword>
<dbReference type="PANTHER" id="PTHR30146">
    <property type="entry name" value="LACI-RELATED TRANSCRIPTIONAL REPRESSOR"/>
    <property type="match status" value="1"/>
</dbReference>
<dbReference type="Pfam" id="PF00392">
    <property type="entry name" value="GntR"/>
    <property type="match status" value="1"/>
</dbReference>
<proteinExistence type="predicted"/>
<dbReference type="PRINTS" id="PR00035">
    <property type="entry name" value="HTHGNTR"/>
</dbReference>
<dbReference type="InterPro" id="IPR046335">
    <property type="entry name" value="LacI/GalR-like_sensor"/>
</dbReference>
<gene>
    <name evidence="5" type="ORF">ACFSW8_14910</name>
</gene>
<keyword evidence="6" id="KW-1185">Reference proteome</keyword>
<feature type="domain" description="HTH gntR-type" evidence="4">
    <location>
        <begin position="14"/>
        <end position="72"/>
    </location>
</feature>
<evidence type="ECO:0000259" key="4">
    <source>
        <dbReference type="SMART" id="SM00345"/>
    </source>
</evidence>
<dbReference type="PANTHER" id="PTHR30146:SF109">
    <property type="entry name" value="HTH-TYPE TRANSCRIPTIONAL REGULATOR GALS"/>
    <property type="match status" value="1"/>
</dbReference>
<accession>A0ABW4ZEA0</accession>
<comment type="caution">
    <text evidence="5">The sequence shown here is derived from an EMBL/GenBank/DDBJ whole genome shotgun (WGS) entry which is preliminary data.</text>
</comment>
<keyword evidence="3" id="KW-0804">Transcription</keyword>
<keyword evidence="2" id="KW-0238">DNA-binding</keyword>
<dbReference type="InterPro" id="IPR000524">
    <property type="entry name" value="Tscrpt_reg_HTH_GntR"/>
</dbReference>
<evidence type="ECO:0000313" key="5">
    <source>
        <dbReference type="EMBL" id="MFD2160191.1"/>
    </source>
</evidence>
<protein>
    <submittedName>
        <fullName evidence="5">Substrate-binding domain-containing protein</fullName>
    </submittedName>
</protein>
<evidence type="ECO:0000256" key="3">
    <source>
        <dbReference type="ARBA" id="ARBA00023163"/>
    </source>
</evidence>
<dbReference type="SMART" id="SM00345">
    <property type="entry name" value="HTH_GNTR"/>
    <property type="match status" value="1"/>
</dbReference>
<dbReference type="InterPro" id="IPR036388">
    <property type="entry name" value="WH-like_DNA-bd_sf"/>
</dbReference>
<dbReference type="Gene3D" id="3.40.50.2300">
    <property type="match status" value="2"/>
</dbReference>
<sequence length="371" mass="42119">MPIIPQRQSLLGQTVTSIRIAITTGDWTGMLPSERRLCDQLKISRSTLRRALEKVEEEGLIEPGRPGRRRRITYSGETLHPDELKQASNQKVIWLTRLPLSELPSTSLRLIALLQNQLAGQRCIVDIIRVPERIIANPQQHMEDWLSEHDAEAYVLHWMPENVQLWFQQTQQPCCIIGSPGNGVNLPSVEIDSLASMRHALAMLQRQGHQTIGLIREESPLVGEINIERILLEQAPGHFQATVASCPKDPYLIDEALERMWKNPEKRPSAIICSLPHLALYAMSWFQKRGISIPDEVSILTLRWQPLLDYFTPSIAHYVINEERAIIEMTPRLLDLLRHQTCSTSPINLVPEFVDGETLLTNSTSAEKQPA</sequence>
<dbReference type="Gene3D" id="1.10.10.10">
    <property type="entry name" value="Winged helix-like DNA-binding domain superfamily/Winged helix DNA-binding domain"/>
    <property type="match status" value="1"/>
</dbReference>
<dbReference type="SUPFAM" id="SSF53822">
    <property type="entry name" value="Periplasmic binding protein-like I"/>
    <property type="match status" value="1"/>
</dbReference>
<name>A0ABW4ZEA0_9BACT</name>
<dbReference type="Pfam" id="PF13377">
    <property type="entry name" value="Peripla_BP_3"/>
    <property type="match status" value="1"/>
</dbReference>
<organism evidence="5 6">
    <name type="scientific">Rubritalea tangerina</name>
    <dbReference type="NCBI Taxonomy" id="430798"/>
    <lineage>
        <taxon>Bacteria</taxon>
        <taxon>Pseudomonadati</taxon>
        <taxon>Verrucomicrobiota</taxon>
        <taxon>Verrucomicrobiia</taxon>
        <taxon>Verrucomicrobiales</taxon>
        <taxon>Rubritaleaceae</taxon>
        <taxon>Rubritalea</taxon>
    </lineage>
</organism>
<reference evidence="6" key="1">
    <citation type="journal article" date="2019" name="Int. J. Syst. Evol. Microbiol.">
        <title>The Global Catalogue of Microorganisms (GCM) 10K type strain sequencing project: providing services to taxonomists for standard genome sequencing and annotation.</title>
        <authorList>
            <consortium name="The Broad Institute Genomics Platform"/>
            <consortium name="The Broad Institute Genome Sequencing Center for Infectious Disease"/>
            <person name="Wu L."/>
            <person name="Ma J."/>
        </authorList>
    </citation>
    <scope>NUCLEOTIDE SEQUENCE [LARGE SCALE GENOMIC DNA]</scope>
    <source>
        <strain evidence="6">CCUG 57942</strain>
    </source>
</reference>
<dbReference type="RefSeq" id="WP_377086962.1">
    <property type="nucleotide sequence ID" value="NZ_JBHSJL010000014.1"/>
</dbReference>
<evidence type="ECO:0000256" key="1">
    <source>
        <dbReference type="ARBA" id="ARBA00023015"/>
    </source>
</evidence>
<dbReference type="EMBL" id="JBHUJB010000073">
    <property type="protein sequence ID" value="MFD2160191.1"/>
    <property type="molecule type" value="Genomic_DNA"/>
</dbReference>
<dbReference type="InterPro" id="IPR028082">
    <property type="entry name" value="Peripla_BP_I"/>
</dbReference>
<dbReference type="InterPro" id="IPR036390">
    <property type="entry name" value="WH_DNA-bd_sf"/>
</dbReference>
<evidence type="ECO:0000256" key="2">
    <source>
        <dbReference type="ARBA" id="ARBA00023125"/>
    </source>
</evidence>
<dbReference type="Proteomes" id="UP001597389">
    <property type="component" value="Unassembled WGS sequence"/>
</dbReference>